<evidence type="ECO:0000256" key="1">
    <source>
        <dbReference type="ARBA" id="ARBA00038101"/>
    </source>
</evidence>
<dbReference type="Pfam" id="PF08238">
    <property type="entry name" value="Sel1"/>
    <property type="match status" value="5"/>
</dbReference>
<dbReference type="EMBL" id="JAAAIM010001885">
    <property type="protein sequence ID" value="KAG0275213.1"/>
    <property type="molecule type" value="Genomic_DNA"/>
</dbReference>
<feature type="compositionally biased region" description="Low complexity" evidence="2">
    <location>
        <begin position="177"/>
        <end position="190"/>
    </location>
</feature>
<proteinExistence type="inferred from homology"/>
<organism evidence="3 4">
    <name type="scientific">Linnemannia gamsii</name>
    <dbReference type="NCBI Taxonomy" id="64522"/>
    <lineage>
        <taxon>Eukaryota</taxon>
        <taxon>Fungi</taxon>
        <taxon>Fungi incertae sedis</taxon>
        <taxon>Mucoromycota</taxon>
        <taxon>Mortierellomycotina</taxon>
        <taxon>Mortierellomycetes</taxon>
        <taxon>Mortierellales</taxon>
        <taxon>Mortierellaceae</taxon>
        <taxon>Linnemannia</taxon>
    </lineage>
</organism>
<protein>
    <recommendedName>
        <fullName evidence="5">HCP-like protein</fullName>
    </recommendedName>
</protein>
<gene>
    <name evidence="3" type="ORF">BGZ96_003878</name>
</gene>
<feature type="region of interest" description="Disordered" evidence="2">
    <location>
        <begin position="1"/>
        <end position="36"/>
    </location>
</feature>
<dbReference type="Gene3D" id="1.25.40.10">
    <property type="entry name" value="Tetratricopeptide repeat domain"/>
    <property type="match status" value="2"/>
</dbReference>
<feature type="non-terminal residue" evidence="3">
    <location>
        <position position="438"/>
    </location>
</feature>
<dbReference type="PANTHER" id="PTHR11102">
    <property type="entry name" value="SEL-1-LIKE PROTEIN"/>
    <property type="match status" value="1"/>
</dbReference>
<feature type="region of interest" description="Disordered" evidence="2">
    <location>
        <begin position="167"/>
        <end position="207"/>
    </location>
</feature>
<dbReference type="InterPro" id="IPR050767">
    <property type="entry name" value="Sel1_AlgK"/>
</dbReference>
<feature type="compositionally biased region" description="Polar residues" evidence="2">
    <location>
        <begin position="131"/>
        <end position="140"/>
    </location>
</feature>
<dbReference type="SUPFAM" id="SSF81901">
    <property type="entry name" value="HCP-like"/>
    <property type="match status" value="2"/>
</dbReference>
<sequence length="438" mass="48483">MTATEVLPQPQALRLVTDNDNDNASDNDNDSNENSYSTSEFVHIAVHPDPASGKDVIFWDDIKAVFDDVIQVRSNDSIQSFLNGSDFKVLEPLRIAAVPGATLDVVVRDKAGLSLELLQMALPSGEVDDNTPPNCETSVAASGRNPAHGLENVAMEALKNNENPDTKLLTLQDDKSPPNSNATSPTSQNAKLKTQPPRAPQETASDAAKNVARTMMNARLGDNKARVALGDMYRDGRGVRQDYEAAMDWYRKSADQRYAEAQCRVGLLYHNGQGVRRTYDIALDWYRKAADQGYAHGWHLKHDYSLAMEWYLKASDQGLAEAQYNIGYLYHQGFGMAQDHSQAMDWYLKAAEKGNATAQSCVGVMYQHGQGVPQDDTLALSWYRKAAAWGNANAQFNLGLTYEYGMGVLMNRETAVEWYKKAADKGDTEAKEKLKELQ</sequence>
<name>A0ABQ7JIR4_9FUNG</name>
<dbReference type="InterPro" id="IPR011990">
    <property type="entry name" value="TPR-like_helical_dom_sf"/>
</dbReference>
<dbReference type="SMART" id="SM00671">
    <property type="entry name" value="SEL1"/>
    <property type="match status" value="5"/>
</dbReference>
<accession>A0ABQ7JIR4</accession>
<feature type="compositionally biased region" description="Acidic residues" evidence="2">
    <location>
        <begin position="19"/>
        <end position="31"/>
    </location>
</feature>
<reference evidence="3 4" key="1">
    <citation type="journal article" date="2020" name="Fungal Divers.">
        <title>Resolving the Mortierellaceae phylogeny through synthesis of multi-gene phylogenetics and phylogenomics.</title>
        <authorList>
            <person name="Vandepol N."/>
            <person name="Liber J."/>
            <person name="Desiro A."/>
            <person name="Na H."/>
            <person name="Kennedy M."/>
            <person name="Barry K."/>
            <person name="Grigoriev I.V."/>
            <person name="Miller A.N."/>
            <person name="O'Donnell K."/>
            <person name="Stajich J.E."/>
            <person name="Bonito G."/>
        </authorList>
    </citation>
    <scope>NUCLEOTIDE SEQUENCE [LARGE SCALE GENOMIC DNA]</scope>
    <source>
        <strain evidence="3 4">AD045</strain>
    </source>
</reference>
<feature type="region of interest" description="Disordered" evidence="2">
    <location>
        <begin position="124"/>
        <end position="147"/>
    </location>
</feature>
<evidence type="ECO:0008006" key="5">
    <source>
        <dbReference type="Google" id="ProtNLM"/>
    </source>
</evidence>
<evidence type="ECO:0000313" key="3">
    <source>
        <dbReference type="EMBL" id="KAG0275213.1"/>
    </source>
</evidence>
<dbReference type="InterPro" id="IPR006597">
    <property type="entry name" value="Sel1-like"/>
</dbReference>
<evidence type="ECO:0000313" key="4">
    <source>
        <dbReference type="Proteomes" id="UP001194696"/>
    </source>
</evidence>
<comment type="caution">
    <text evidence="3">The sequence shown here is derived from an EMBL/GenBank/DDBJ whole genome shotgun (WGS) entry which is preliminary data.</text>
</comment>
<dbReference type="Proteomes" id="UP001194696">
    <property type="component" value="Unassembled WGS sequence"/>
</dbReference>
<keyword evidence="4" id="KW-1185">Reference proteome</keyword>
<evidence type="ECO:0000256" key="2">
    <source>
        <dbReference type="SAM" id="MobiDB-lite"/>
    </source>
</evidence>
<dbReference type="PANTHER" id="PTHR11102:SF160">
    <property type="entry name" value="ERAD-ASSOCIATED E3 UBIQUITIN-PROTEIN LIGASE COMPONENT HRD3"/>
    <property type="match status" value="1"/>
</dbReference>
<comment type="similarity">
    <text evidence="1">Belongs to the sel-1 family.</text>
</comment>